<proteinExistence type="predicted"/>
<evidence type="ECO:0000313" key="9">
    <source>
        <dbReference type="Proteomes" id="UP000664382"/>
    </source>
</evidence>
<evidence type="ECO:0000256" key="5">
    <source>
        <dbReference type="ARBA" id="ARBA00023136"/>
    </source>
</evidence>
<evidence type="ECO:0000256" key="4">
    <source>
        <dbReference type="ARBA" id="ARBA00022989"/>
    </source>
</evidence>
<feature type="transmembrane region" description="Helical" evidence="7">
    <location>
        <begin position="521"/>
        <end position="544"/>
    </location>
</feature>
<dbReference type="Pfam" id="PF13520">
    <property type="entry name" value="AA_permease_2"/>
    <property type="match status" value="1"/>
</dbReference>
<gene>
    <name evidence="8" type="ORF">J4H92_09395</name>
</gene>
<sequence length="573" mass="62072">MISPMFRAHDAVPGVHAKRPVRAGIVFRMHRGAPPRSGFTEADAFGPMTSRGSPSGSARPATCRRFEGETDDMTTSVDTREHGAPEEVSTNLLKNSIRFATIVLMVTAAAAPLVVVSTYIPLSIAFGAGMTVPLTYLTATLILLVFTVGFAQMAKRITASGAFYNFTTQGLGKPIGLGAGMTVMIGYSMISTAIGGLFGFFASLMFEHYLALTIPWWICAIGAVVLMFVIGYFRVTLAGKVLGIALGLEVLVVAVIATAVVVQGGAEGQMPEVFNPAGWAAAPAVGIGFFFAFWSWIGFETTAIYGEETADPKKSVPRATYIAVITLGVFYVFASYAGIVGFGGDSVEQANTLVDQYYFVLADMYTWPFMRVLMDFLVLTGCFACSFAFFNNSARYFFSMGRDHILPRRLGRTHSEHKSPFVANGLQAMISIVVLLVFALIGADPVLHVGGWLPIFCTLSIILVQAVVSFSVIAYFNKVGRAGAGDWWKTMIAPVVGGIAQVVVMYLLISNLPFLAGSEEAVVMLIPVYVAIVFVLGFLYAFYLRRSHPKRYERIGTVYDEEEIEEIAEHRPA</sequence>
<dbReference type="PANTHER" id="PTHR42770:SF16">
    <property type="entry name" value="AMINO ACID PERMEASE"/>
    <property type="match status" value="1"/>
</dbReference>
<dbReference type="EMBL" id="JAGDYM010000010">
    <property type="protein sequence ID" value="MBO1902159.1"/>
    <property type="molecule type" value="Genomic_DNA"/>
</dbReference>
<dbReference type="AlphaFoldDB" id="A0A939MJL2"/>
<organism evidence="8 9">
    <name type="scientific">Leucobacter weissii</name>
    <dbReference type="NCBI Taxonomy" id="1983706"/>
    <lineage>
        <taxon>Bacteria</taxon>
        <taxon>Bacillati</taxon>
        <taxon>Actinomycetota</taxon>
        <taxon>Actinomycetes</taxon>
        <taxon>Micrococcales</taxon>
        <taxon>Microbacteriaceae</taxon>
        <taxon>Leucobacter</taxon>
    </lineage>
</organism>
<feature type="transmembrane region" description="Helical" evidence="7">
    <location>
        <begin position="453"/>
        <end position="476"/>
    </location>
</feature>
<dbReference type="GO" id="GO:0005886">
    <property type="term" value="C:plasma membrane"/>
    <property type="evidence" value="ECO:0007669"/>
    <property type="project" value="UniProtKB-SubCell"/>
</dbReference>
<evidence type="ECO:0000256" key="2">
    <source>
        <dbReference type="ARBA" id="ARBA00022475"/>
    </source>
</evidence>
<evidence type="ECO:0000313" key="8">
    <source>
        <dbReference type="EMBL" id="MBO1902159.1"/>
    </source>
</evidence>
<keyword evidence="4 7" id="KW-1133">Transmembrane helix</keyword>
<evidence type="ECO:0000256" key="3">
    <source>
        <dbReference type="ARBA" id="ARBA00022692"/>
    </source>
</evidence>
<dbReference type="GO" id="GO:0022857">
    <property type="term" value="F:transmembrane transporter activity"/>
    <property type="evidence" value="ECO:0007669"/>
    <property type="project" value="InterPro"/>
</dbReference>
<keyword evidence="2" id="KW-1003">Cell membrane</keyword>
<dbReference type="Proteomes" id="UP000664382">
    <property type="component" value="Unassembled WGS sequence"/>
</dbReference>
<dbReference type="InterPro" id="IPR050367">
    <property type="entry name" value="APC_superfamily"/>
</dbReference>
<comment type="subcellular location">
    <subcellularLocation>
        <location evidence="1">Cell membrane</location>
        <topology evidence="1">Multi-pass membrane protein</topology>
    </subcellularLocation>
</comment>
<feature type="transmembrane region" description="Helical" evidence="7">
    <location>
        <begin position="214"/>
        <end position="233"/>
    </location>
</feature>
<feature type="transmembrane region" description="Helical" evidence="7">
    <location>
        <begin position="319"/>
        <end position="339"/>
    </location>
</feature>
<evidence type="ECO:0000256" key="1">
    <source>
        <dbReference type="ARBA" id="ARBA00004651"/>
    </source>
</evidence>
<dbReference type="PIRSF" id="PIRSF006060">
    <property type="entry name" value="AA_transporter"/>
    <property type="match status" value="1"/>
</dbReference>
<comment type="caution">
    <text evidence="8">The sequence shown here is derived from an EMBL/GenBank/DDBJ whole genome shotgun (WGS) entry which is preliminary data.</text>
</comment>
<dbReference type="PANTHER" id="PTHR42770">
    <property type="entry name" value="AMINO ACID TRANSPORTER-RELATED"/>
    <property type="match status" value="1"/>
</dbReference>
<feature type="transmembrane region" description="Helical" evidence="7">
    <location>
        <begin position="175"/>
        <end position="202"/>
    </location>
</feature>
<dbReference type="InterPro" id="IPR002293">
    <property type="entry name" value="AA/rel_permease1"/>
</dbReference>
<reference evidence="8" key="1">
    <citation type="submission" date="2021-03" db="EMBL/GenBank/DDBJ databases">
        <title>Leucobacter chromiisoli sp. nov., isolated from chromium-containing soil of chemical plant.</title>
        <authorList>
            <person name="Xu Z."/>
        </authorList>
    </citation>
    <scope>NUCLEOTIDE SEQUENCE</scope>
    <source>
        <strain evidence="8">S27</strain>
    </source>
</reference>
<keyword evidence="5 7" id="KW-0472">Membrane</keyword>
<protein>
    <submittedName>
        <fullName evidence="8">APC family permease</fullName>
    </submittedName>
</protein>
<feature type="transmembrane region" description="Helical" evidence="7">
    <location>
        <begin position="134"/>
        <end position="154"/>
    </location>
</feature>
<dbReference type="Gene3D" id="1.20.1740.10">
    <property type="entry name" value="Amino acid/polyamine transporter I"/>
    <property type="match status" value="1"/>
</dbReference>
<keyword evidence="9" id="KW-1185">Reference proteome</keyword>
<feature type="transmembrane region" description="Helical" evidence="7">
    <location>
        <begin position="419"/>
        <end position="441"/>
    </location>
</feature>
<feature type="transmembrane region" description="Helical" evidence="7">
    <location>
        <begin position="376"/>
        <end position="398"/>
    </location>
</feature>
<feature type="transmembrane region" description="Helical" evidence="7">
    <location>
        <begin position="99"/>
        <end position="122"/>
    </location>
</feature>
<keyword evidence="3 7" id="KW-0812">Transmembrane</keyword>
<feature type="transmembrane region" description="Helical" evidence="7">
    <location>
        <begin position="488"/>
        <end position="509"/>
    </location>
</feature>
<name>A0A939MJL2_9MICO</name>
<feature type="transmembrane region" description="Helical" evidence="7">
    <location>
        <begin position="245"/>
        <end position="266"/>
    </location>
</feature>
<evidence type="ECO:0000256" key="6">
    <source>
        <dbReference type="SAM" id="MobiDB-lite"/>
    </source>
</evidence>
<feature type="transmembrane region" description="Helical" evidence="7">
    <location>
        <begin position="278"/>
        <end position="299"/>
    </location>
</feature>
<feature type="region of interest" description="Disordered" evidence="6">
    <location>
        <begin position="38"/>
        <end position="86"/>
    </location>
</feature>
<accession>A0A939MJL2</accession>
<evidence type="ECO:0000256" key="7">
    <source>
        <dbReference type="SAM" id="Phobius"/>
    </source>
</evidence>